<keyword evidence="2" id="KW-1185">Reference proteome</keyword>
<name>A0ABW2IL88_9PROT</name>
<comment type="caution">
    <text evidence="1">The sequence shown here is derived from an EMBL/GenBank/DDBJ whole genome shotgun (WGS) entry which is preliminary data.</text>
</comment>
<dbReference type="RefSeq" id="WP_382166898.1">
    <property type="nucleotide sequence ID" value="NZ_JBHTBR010000004.1"/>
</dbReference>
<accession>A0ABW2IL88</accession>
<protein>
    <submittedName>
        <fullName evidence="1">Uncharacterized protein</fullName>
    </submittedName>
</protein>
<dbReference type="EMBL" id="JBHTBR010000004">
    <property type="protein sequence ID" value="MFC7291662.1"/>
    <property type="molecule type" value="Genomic_DNA"/>
</dbReference>
<evidence type="ECO:0000313" key="2">
    <source>
        <dbReference type="Proteomes" id="UP001596492"/>
    </source>
</evidence>
<sequence>MDAKQLDKAELAAANINPETGLATDYLNHFNEVAMLIDMLESMPDMAEEILEWQPLSYPEHFNNTGFRAKDLAIKAYELCDKDVKKRFDEACQAVEISIGEIQVILQSGVEALGDPTYWSKQLYGLIAAVGGVVNPNGLGDHAVGIEEAAVSGEDQSAIDALFD</sequence>
<dbReference type="Proteomes" id="UP001596492">
    <property type="component" value="Unassembled WGS sequence"/>
</dbReference>
<reference evidence="2" key="1">
    <citation type="journal article" date="2019" name="Int. J. Syst. Evol. Microbiol.">
        <title>The Global Catalogue of Microorganisms (GCM) 10K type strain sequencing project: providing services to taxonomists for standard genome sequencing and annotation.</title>
        <authorList>
            <consortium name="The Broad Institute Genomics Platform"/>
            <consortium name="The Broad Institute Genome Sequencing Center for Infectious Disease"/>
            <person name="Wu L."/>
            <person name="Ma J."/>
        </authorList>
    </citation>
    <scope>NUCLEOTIDE SEQUENCE [LARGE SCALE GENOMIC DNA]</scope>
    <source>
        <strain evidence="2">CCUG 51308</strain>
    </source>
</reference>
<gene>
    <name evidence="1" type="ORF">ACFQS8_08545</name>
</gene>
<proteinExistence type="predicted"/>
<organism evidence="1 2">
    <name type="scientific">Hirschia litorea</name>
    <dbReference type="NCBI Taxonomy" id="1199156"/>
    <lineage>
        <taxon>Bacteria</taxon>
        <taxon>Pseudomonadati</taxon>
        <taxon>Pseudomonadota</taxon>
        <taxon>Alphaproteobacteria</taxon>
        <taxon>Hyphomonadales</taxon>
        <taxon>Hyphomonadaceae</taxon>
        <taxon>Hirschia</taxon>
    </lineage>
</organism>
<evidence type="ECO:0000313" key="1">
    <source>
        <dbReference type="EMBL" id="MFC7291662.1"/>
    </source>
</evidence>